<gene>
    <name evidence="2" type="ORF">A6A05_18600</name>
</gene>
<sequence length="99" mass="11268">MTDLPDWRRGRCQRLWEEQHGNCFFCGRPMPEPLTQRIRHRKRPESATIEHVVPRSAGGAADWSNEVAACRACNAAKADQPATDEQKQKLALLKDFPLV</sequence>
<dbReference type="EMBL" id="LWQU01000016">
    <property type="protein sequence ID" value="OAN66042.1"/>
    <property type="molecule type" value="Genomic_DNA"/>
</dbReference>
<dbReference type="STRING" id="1437059.A6A05_18600"/>
<accession>A0A178MZX6</accession>
<protein>
    <recommendedName>
        <fullName evidence="1">HNH endonuclease 5 domain-containing protein</fullName>
    </recommendedName>
</protein>
<dbReference type="OrthoDB" id="7321232at2"/>
<dbReference type="InterPro" id="IPR052892">
    <property type="entry name" value="NA-targeting_endonuclease"/>
</dbReference>
<evidence type="ECO:0000259" key="1">
    <source>
        <dbReference type="Pfam" id="PF14279"/>
    </source>
</evidence>
<dbReference type="Gene3D" id="1.10.30.50">
    <property type="match status" value="1"/>
</dbReference>
<dbReference type="InterPro" id="IPR029471">
    <property type="entry name" value="HNH_5"/>
</dbReference>
<keyword evidence="3" id="KW-1185">Reference proteome</keyword>
<name>A0A178MZX6_9PROT</name>
<feature type="domain" description="HNH endonuclease 5" evidence="1">
    <location>
        <begin position="44"/>
        <end position="79"/>
    </location>
</feature>
<dbReference type="PANTHER" id="PTHR33877:SF2">
    <property type="entry name" value="OS07G0170200 PROTEIN"/>
    <property type="match status" value="1"/>
</dbReference>
<dbReference type="Pfam" id="PF14279">
    <property type="entry name" value="HNH_5"/>
    <property type="match status" value="1"/>
</dbReference>
<comment type="caution">
    <text evidence="2">The sequence shown here is derived from an EMBL/GenBank/DDBJ whole genome shotgun (WGS) entry which is preliminary data.</text>
</comment>
<proteinExistence type="predicted"/>
<evidence type="ECO:0000313" key="2">
    <source>
        <dbReference type="EMBL" id="OAN66042.1"/>
    </source>
</evidence>
<dbReference type="PANTHER" id="PTHR33877">
    <property type="entry name" value="SLL1193 PROTEIN"/>
    <property type="match status" value="1"/>
</dbReference>
<evidence type="ECO:0000313" key="3">
    <source>
        <dbReference type="Proteomes" id="UP000078543"/>
    </source>
</evidence>
<reference evidence="2 3" key="1">
    <citation type="submission" date="2016-04" db="EMBL/GenBank/DDBJ databases">
        <title>Draft genome sequence of freshwater magnetotactic bacteria Magnetospirillum marisnigri SP-1 and Magnetospirillum moscoviense BB-1.</title>
        <authorList>
            <person name="Koziaeva V."/>
            <person name="Dziuba M.V."/>
            <person name="Ivanov T.M."/>
            <person name="Kuznetsov B."/>
            <person name="Grouzdev D.S."/>
        </authorList>
    </citation>
    <scope>NUCLEOTIDE SEQUENCE [LARGE SCALE GENOMIC DNA]</scope>
    <source>
        <strain evidence="2 3">BB-1</strain>
    </source>
</reference>
<dbReference type="Proteomes" id="UP000078543">
    <property type="component" value="Unassembled WGS sequence"/>
</dbReference>
<dbReference type="AlphaFoldDB" id="A0A178MZX6"/>
<dbReference type="RefSeq" id="WP_068496589.1">
    <property type="nucleotide sequence ID" value="NZ_LWQU01000016.1"/>
</dbReference>
<organism evidence="2 3">
    <name type="scientific">Magnetospirillum moscoviense</name>
    <dbReference type="NCBI Taxonomy" id="1437059"/>
    <lineage>
        <taxon>Bacteria</taxon>
        <taxon>Pseudomonadati</taxon>
        <taxon>Pseudomonadota</taxon>
        <taxon>Alphaproteobacteria</taxon>
        <taxon>Rhodospirillales</taxon>
        <taxon>Rhodospirillaceae</taxon>
        <taxon>Magnetospirillum</taxon>
    </lineage>
</organism>